<dbReference type="SUPFAM" id="SSF53659">
    <property type="entry name" value="Isocitrate/Isopropylmalate dehydrogenase-like"/>
    <property type="match status" value="1"/>
</dbReference>
<evidence type="ECO:0000256" key="1">
    <source>
        <dbReference type="ARBA" id="ARBA00022723"/>
    </source>
</evidence>
<dbReference type="GO" id="GO:0016491">
    <property type="term" value="F:oxidoreductase activity"/>
    <property type="evidence" value="ECO:0007669"/>
    <property type="project" value="UniProtKB-KW"/>
</dbReference>
<dbReference type="OrthoDB" id="9801783at2"/>
<keyword evidence="3" id="KW-0520">NAD</keyword>
<proteinExistence type="predicted"/>
<reference evidence="4 5" key="1">
    <citation type="submission" date="2019-03" db="EMBL/GenBank/DDBJ databases">
        <title>Genomic Encyclopedia of Type Strains, Phase IV (KMG-IV): sequencing the most valuable type-strain genomes for metagenomic binning, comparative biology and taxonomic classification.</title>
        <authorList>
            <person name="Goeker M."/>
        </authorList>
    </citation>
    <scope>NUCLEOTIDE SEQUENCE [LARGE SCALE GENOMIC DNA]</scope>
    <source>
        <strain evidence="4 5">DSM 25964</strain>
    </source>
</reference>
<organism evidence="4 5">
    <name type="scientific">Aminivibrio pyruvatiphilus</name>
    <dbReference type="NCBI Taxonomy" id="1005740"/>
    <lineage>
        <taxon>Bacteria</taxon>
        <taxon>Thermotogati</taxon>
        <taxon>Synergistota</taxon>
        <taxon>Synergistia</taxon>
        <taxon>Synergistales</taxon>
        <taxon>Aminobacteriaceae</taxon>
        <taxon>Aminivibrio</taxon>
    </lineage>
</organism>
<evidence type="ECO:0000313" key="5">
    <source>
        <dbReference type="Proteomes" id="UP000295066"/>
    </source>
</evidence>
<keyword evidence="2" id="KW-0560">Oxidoreductase</keyword>
<dbReference type="AlphaFoldDB" id="A0A4R8MJU7"/>
<keyword evidence="1" id="KW-0479">Metal-binding</keyword>
<dbReference type="Proteomes" id="UP000295066">
    <property type="component" value="Unassembled WGS sequence"/>
</dbReference>
<dbReference type="PANTHER" id="PTHR30004">
    <property type="entry name" value="4-HYDROXYTHREONINE-4-PHOSPHATE DEHYDROGENASE"/>
    <property type="match status" value="1"/>
</dbReference>
<dbReference type="EMBL" id="SORI01000001">
    <property type="protein sequence ID" value="TDY64927.1"/>
    <property type="molecule type" value="Genomic_DNA"/>
</dbReference>
<dbReference type="RefSeq" id="WP_133955195.1">
    <property type="nucleotide sequence ID" value="NZ_SORI01000001.1"/>
</dbReference>
<dbReference type="GO" id="GO:0046872">
    <property type="term" value="F:metal ion binding"/>
    <property type="evidence" value="ECO:0007669"/>
    <property type="project" value="UniProtKB-KW"/>
</dbReference>
<accession>A0A4R8MJU7</accession>
<dbReference type="PANTHER" id="PTHR30004:SF6">
    <property type="entry name" value="D-THREONATE 4-PHOSPHATE DEHYDROGENASE"/>
    <property type="match status" value="1"/>
</dbReference>
<dbReference type="GO" id="GO:0051287">
    <property type="term" value="F:NAD binding"/>
    <property type="evidence" value="ECO:0007669"/>
    <property type="project" value="InterPro"/>
</dbReference>
<evidence type="ECO:0000313" key="4">
    <source>
        <dbReference type="EMBL" id="TDY64927.1"/>
    </source>
</evidence>
<dbReference type="NCBIfam" id="TIGR00557">
    <property type="entry name" value="pdxA"/>
    <property type="match status" value="1"/>
</dbReference>
<dbReference type="Gene3D" id="3.40.718.10">
    <property type="entry name" value="Isopropylmalate Dehydrogenase"/>
    <property type="match status" value="1"/>
</dbReference>
<name>A0A4R8MJU7_9BACT</name>
<evidence type="ECO:0000256" key="3">
    <source>
        <dbReference type="ARBA" id="ARBA00023027"/>
    </source>
</evidence>
<dbReference type="InterPro" id="IPR005255">
    <property type="entry name" value="PdxA_fam"/>
</dbReference>
<dbReference type="Pfam" id="PF04166">
    <property type="entry name" value="PdxA"/>
    <property type="match status" value="1"/>
</dbReference>
<comment type="caution">
    <text evidence="4">The sequence shown here is derived from an EMBL/GenBank/DDBJ whole genome shotgun (WGS) entry which is preliminary data.</text>
</comment>
<evidence type="ECO:0000256" key="2">
    <source>
        <dbReference type="ARBA" id="ARBA00023002"/>
    </source>
</evidence>
<sequence>MKPIVIAVPMGDPAGVGPEIALRAIADPDVWKEGVPLLIGDLSVLQAVSRKLGLPAKLRRVNDPSGISGSPDDLPVIDLGMVPDLAALPVGHVSALAGKASVAYIRKAVELCMSGAAAGVATTPINKEALKAAKEPYIGHTEMLAEMSGATKSYTMFLVDKLRILFHSRHLSLKQAIERLTTDDVVHSIETAAKCLTSIGLPAGTIALAALNPHASDGGLFGDEEARFLAPAVEEARKRGINVVGPVPADSVFYFGLQGKYDVVVSLYHDQGHIASKTYDFYRTVSVTFGLPFIRTSVDHGTAFDIAWKGIANPVSMKEAMLACFRIAPLYRPF</sequence>
<protein>
    <submittedName>
        <fullName evidence="4">4-hydroxythreonine-4-phosphate dehydrogenase</fullName>
    </submittedName>
</protein>
<gene>
    <name evidence="4" type="ORF">C8D99_10173</name>
</gene>
<keyword evidence="5" id="KW-1185">Reference proteome</keyword>